<comment type="cofactor">
    <cofactor evidence="15 18">
        <name>Zn(2+)</name>
        <dbReference type="ChEBI" id="CHEBI:29105"/>
    </cofactor>
    <text evidence="15 18">Binds 1 zinc ion.</text>
</comment>
<evidence type="ECO:0000256" key="8">
    <source>
        <dbReference type="ARBA" id="ARBA00022801"/>
    </source>
</evidence>
<reference evidence="20 21" key="1">
    <citation type="journal article" date="2006" name="Nat. Biotechnol.">
        <title>The genome and transcriptomes of the anti-tumor agent Clostridium novyi-NT.</title>
        <authorList>
            <person name="Bettegowda C."/>
            <person name="Huang X."/>
            <person name="Lin J."/>
            <person name="Cheong I."/>
            <person name="Kohli M."/>
            <person name="Szabo S.A."/>
            <person name="Zhang X."/>
            <person name="Diaz L.A. Jr."/>
            <person name="Velculescu V.E."/>
            <person name="Parmigiani G."/>
            <person name="Kinzler K.W."/>
            <person name="Vogelstein B."/>
            <person name="Zhou S."/>
        </authorList>
    </citation>
    <scope>NUCLEOTIDE SEQUENCE [LARGE SCALE GENOMIC DNA]</scope>
    <source>
        <strain evidence="20 21">NT</strain>
    </source>
</reference>
<evidence type="ECO:0000256" key="2">
    <source>
        <dbReference type="ARBA" id="ARBA00004882"/>
    </source>
</evidence>
<comment type="catalytic activity">
    <reaction evidence="14 15">
        <text>2,5-diamino-6-hydroxy-4-(5-phosphoribosylamino)-pyrimidine + H2O + H(+) = 5-amino-6-(5-phospho-D-ribosylamino)uracil + NH4(+)</text>
        <dbReference type="Rhea" id="RHEA:21868"/>
        <dbReference type="ChEBI" id="CHEBI:15377"/>
        <dbReference type="ChEBI" id="CHEBI:15378"/>
        <dbReference type="ChEBI" id="CHEBI:28938"/>
        <dbReference type="ChEBI" id="CHEBI:58453"/>
        <dbReference type="ChEBI" id="CHEBI:58614"/>
        <dbReference type="EC" id="3.5.4.26"/>
    </reaction>
</comment>
<protein>
    <recommendedName>
        <fullName evidence="15">Riboflavin biosynthesis protein RibD</fullName>
    </recommendedName>
    <domain>
        <recommendedName>
            <fullName evidence="15">Diaminohydroxyphosphoribosylaminopyrimidine deaminase</fullName>
            <shortName evidence="15">DRAP deaminase</shortName>
            <ecNumber evidence="15">3.5.4.26</ecNumber>
        </recommendedName>
        <alternativeName>
            <fullName evidence="15">Riboflavin-specific deaminase</fullName>
        </alternativeName>
    </domain>
    <domain>
        <recommendedName>
            <fullName evidence="15">5-amino-6-(5-phosphoribosylamino)uracil reductase</fullName>
            <ecNumber evidence="15">1.1.1.193</ecNumber>
        </recommendedName>
        <alternativeName>
            <fullName evidence="15">HTP reductase</fullName>
        </alternativeName>
    </domain>
</protein>
<evidence type="ECO:0000256" key="16">
    <source>
        <dbReference type="PIRSR" id="PIRSR006769-1"/>
    </source>
</evidence>
<dbReference type="UniPathway" id="UPA00275">
    <property type="reaction ID" value="UER00401"/>
</dbReference>
<dbReference type="InterPro" id="IPR002125">
    <property type="entry name" value="CMP_dCMP_dom"/>
</dbReference>
<evidence type="ECO:0000256" key="6">
    <source>
        <dbReference type="ARBA" id="ARBA00022619"/>
    </source>
</evidence>
<dbReference type="STRING" id="386415.NT01CX_0715"/>
<keyword evidence="12" id="KW-0511">Multifunctional enzyme</keyword>
<feature type="binding site" evidence="17">
    <location>
        <position position="299"/>
    </location>
    <ligand>
        <name>substrate</name>
    </ligand>
</feature>
<evidence type="ECO:0000313" key="21">
    <source>
        <dbReference type="Proteomes" id="UP000008220"/>
    </source>
</evidence>
<dbReference type="PROSITE" id="PS51747">
    <property type="entry name" value="CYT_DCMP_DEAMINASES_2"/>
    <property type="match status" value="1"/>
</dbReference>
<dbReference type="NCBIfam" id="TIGR00227">
    <property type="entry name" value="ribD_Cterm"/>
    <property type="match status" value="1"/>
</dbReference>
<keyword evidence="9 15" id="KW-0862">Zinc</keyword>
<evidence type="ECO:0000259" key="19">
    <source>
        <dbReference type="PROSITE" id="PS51747"/>
    </source>
</evidence>
<evidence type="ECO:0000256" key="10">
    <source>
        <dbReference type="ARBA" id="ARBA00022857"/>
    </source>
</evidence>
<organism evidence="20 21">
    <name type="scientific">Clostridium novyi (strain NT)</name>
    <dbReference type="NCBI Taxonomy" id="386415"/>
    <lineage>
        <taxon>Bacteria</taxon>
        <taxon>Bacillati</taxon>
        <taxon>Bacillota</taxon>
        <taxon>Clostridia</taxon>
        <taxon>Eubacteriales</taxon>
        <taxon>Clostridiaceae</taxon>
        <taxon>Clostridium</taxon>
    </lineage>
</organism>
<dbReference type="PANTHER" id="PTHR38011:SF7">
    <property type="entry name" value="2,5-DIAMINO-6-RIBOSYLAMINO-4(3H)-PYRIMIDINONE 5'-PHOSPHATE REDUCTASE"/>
    <property type="match status" value="1"/>
</dbReference>
<dbReference type="GO" id="GO:0050661">
    <property type="term" value="F:NADP binding"/>
    <property type="evidence" value="ECO:0007669"/>
    <property type="project" value="InterPro"/>
</dbReference>
<dbReference type="GO" id="GO:0008703">
    <property type="term" value="F:5-amino-6-(5-phosphoribosylamino)uracil reductase activity"/>
    <property type="evidence" value="ECO:0007669"/>
    <property type="project" value="UniProtKB-EC"/>
</dbReference>
<dbReference type="eggNOG" id="COG0117">
    <property type="taxonomic scope" value="Bacteria"/>
</dbReference>
<evidence type="ECO:0000256" key="7">
    <source>
        <dbReference type="ARBA" id="ARBA00022723"/>
    </source>
</evidence>
<feature type="domain" description="CMP/dCMP-type deaminase" evidence="19">
    <location>
        <begin position="5"/>
        <end position="117"/>
    </location>
</feature>
<feature type="binding site" evidence="17">
    <location>
        <position position="200"/>
    </location>
    <ligand>
        <name>NADP(+)</name>
        <dbReference type="ChEBI" id="CHEBI:58349"/>
    </ligand>
</feature>
<evidence type="ECO:0000256" key="9">
    <source>
        <dbReference type="ARBA" id="ARBA00022833"/>
    </source>
</evidence>
<dbReference type="PIRSF" id="PIRSF006769">
    <property type="entry name" value="RibD"/>
    <property type="match status" value="1"/>
</dbReference>
<feature type="binding site" evidence="18">
    <location>
        <position position="54"/>
    </location>
    <ligand>
        <name>Zn(2+)</name>
        <dbReference type="ChEBI" id="CHEBI:29105"/>
        <note>catalytic</note>
    </ligand>
</feature>
<evidence type="ECO:0000256" key="14">
    <source>
        <dbReference type="ARBA" id="ARBA00049886"/>
    </source>
</evidence>
<feature type="binding site" evidence="17">
    <location>
        <begin position="301"/>
        <end position="307"/>
    </location>
    <ligand>
        <name>NADP(+)</name>
        <dbReference type="ChEBI" id="CHEBI:58349"/>
    </ligand>
</feature>
<keyword evidence="11 15" id="KW-0560">Oxidoreductase</keyword>
<evidence type="ECO:0000256" key="17">
    <source>
        <dbReference type="PIRSR" id="PIRSR006769-2"/>
    </source>
</evidence>
<evidence type="ECO:0000313" key="20">
    <source>
        <dbReference type="EMBL" id="ABK62611.1"/>
    </source>
</evidence>
<dbReference type="InterPro" id="IPR016192">
    <property type="entry name" value="APOBEC/CMP_deaminase_Zn-bd"/>
</dbReference>
<comment type="similarity">
    <text evidence="5 15">In the C-terminal section; belongs to the HTP reductase family.</text>
</comment>
<dbReference type="InterPro" id="IPR016193">
    <property type="entry name" value="Cytidine_deaminase-like"/>
</dbReference>
<dbReference type="NCBIfam" id="TIGR00326">
    <property type="entry name" value="eubact_ribD"/>
    <property type="match status" value="1"/>
</dbReference>
<keyword evidence="10 15" id="KW-0521">NADP</keyword>
<evidence type="ECO:0000256" key="5">
    <source>
        <dbReference type="ARBA" id="ARBA00007417"/>
    </source>
</evidence>
<evidence type="ECO:0000256" key="4">
    <source>
        <dbReference type="ARBA" id="ARBA00005259"/>
    </source>
</evidence>
<feature type="binding site" evidence="18">
    <location>
        <position position="88"/>
    </location>
    <ligand>
        <name>Zn(2+)</name>
        <dbReference type="ChEBI" id="CHEBI:29105"/>
        <note>catalytic</note>
    </ligand>
</feature>
<evidence type="ECO:0000256" key="18">
    <source>
        <dbReference type="PIRSR" id="PIRSR006769-3"/>
    </source>
</evidence>
<dbReference type="InterPro" id="IPR011549">
    <property type="entry name" value="RibD_C"/>
</dbReference>
<dbReference type="eggNOG" id="COG1985">
    <property type="taxonomic scope" value="Bacteria"/>
</dbReference>
<comment type="pathway">
    <text evidence="3 15">Cofactor biosynthesis; riboflavin biosynthesis; 5-amino-6-(D-ribitylamino)uracil from GTP: step 3/4.</text>
</comment>
<feature type="binding site" evidence="17">
    <location>
        <position position="172"/>
    </location>
    <ligand>
        <name>substrate</name>
    </ligand>
</feature>
<dbReference type="GO" id="GO:0008270">
    <property type="term" value="F:zinc ion binding"/>
    <property type="evidence" value="ECO:0007669"/>
    <property type="project" value="InterPro"/>
</dbReference>
<feature type="binding site" evidence="17">
    <location>
        <position position="211"/>
    </location>
    <ligand>
        <name>substrate</name>
    </ligand>
</feature>
<dbReference type="EC" id="1.1.1.193" evidence="15"/>
<dbReference type="SUPFAM" id="SSF53597">
    <property type="entry name" value="Dihydrofolate reductase-like"/>
    <property type="match status" value="1"/>
</dbReference>
<dbReference type="EMBL" id="CP000382">
    <property type="protein sequence ID" value="ABK62611.1"/>
    <property type="molecule type" value="Genomic_DNA"/>
</dbReference>
<feature type="binding site" evidence="17">
    <location>
        <position position="188"/>
    </location>
    <ligand>
        <name>substrate</name>
    </ligand>
</feature>
<evidence type="ECO:0000256" key="15">
    <source>
        <dbReference type="PIRNR" id="PIRNR006769"/>
    </source>
</evidence>
<sequence>MGGDLVELKFMKKAIELSKLGVGYTYPNPLVGAVIVKDNKIIGQGYHERFGGAHAEVNALKNATEDVTGATMYVTLEPCSHYGKTPPCANTIVKSGIKEVIVGMRDPNELVAGRGINILKENGIKVIVGVFEEEIKKINEIFIKYITTKEPFCILKTAMTLDGKIATVMGDSKWISNELSREYVHEIRHRVAGIMVGIGTVLKDDPSLTTRLKEKTGRDATRIIVDSKGRIPLNSKVLNLDSKEKTIIATTKLADKLKIEEIKKKGAEVIITPIKNGKVDLKFLVIELGKMNIDSILLEGGGTLNYSALNEGIVDKVISFIAPKIIGGQDAKTSVAGEGIKKISDAVTLHDIEISNFQEDVVIEGYVKKENKVCSQE</sequence>
<dbReference type="Pfam" id="PF00383">
    <property type="entry name" value="dCMP_cyt_deam_1"/>
    <property type="match status" value="1"/>
</dbReference>
<keyword evidence="21" id="KW-1185">Reference proteome</keyword>
<comment type="catalytic activity">
    <reaction evidence="13 15">
        <text>5-amino-6-(5-phospho-D-ribitylamino)uracil + NADP(+) = 5-amino-6-(5-phospho-D-ribosylamino)uracil + NADPH + H(+)</text>
        <dbReference type="Rhea" id="RHEA:17845"/>
        <dbReference type="ChEBI" id="CHEBI:15378"/>
        <dbReference type="ChEBI" id="CHEBI:57783"/>
        <dbReference type="ChEBI" id="CHEBI:58349"/>
        <dbReference type="ChEBI" id="CHEBI:58421"/>
        <dbReference type="ChEBI" id="CHEBI:58453"/>
        <dbReference type="EC" id="1.1.1.193"/>
    </reaction>
</comment>
<feature type="binding site" evidence="18">
    <location>
        <position position="79"/>
    </location>
    <ligand>
        <name>Zn(2+)</name>
        <dbReference type="ChEBI" id="CHEBI:29105"/>
        <note>catalytic</note>
    </ligand>
</feature>
<dbReference type="PANTHER" id="PTHR38011">
    <property type="entry name" value="DIHYDROFOLATE REDUCTASE FAMILY PROTEIN (AFU_ORTHOLOGUE AFUA_8G06820)"/>
    <property type="match status" value="1"/>
</dbReference>
<dbReference type="AlphaFoldDB" id="A0Q3H9"/>
<keyword evidence="8 15" id="KW-0378">Hydrolase</keyword>
<feature type="binding site" evidence="17">
    <location>
        <position position="208"/>
    </location>
    <ligand>
        <name>substrate</name>
    </ligand>
</feature>
<dbReference type="FunFam" id="3.40.140.10:FF:000025">
    <property type="entry name" value="Riboflavin biosynthesis protein RibD"/>
    <property type="match status" value="1"/>
</dbReference>
<dbReference type="Proteomes" id="UP000008220">
    <property type="component" value="Chromosome"/>
</dbReference>
<keyword evidence="7 15" id="KW-0479">Metal-binding</keyword>
<dbReference type="CDD" id="cd01284">
    <property type="entry name" value="Riboflavin_deaminase-reductase"/>
    <property type="match status" value="1"/>
</dbReference>
<feature type="binding site" evidence="17">
    <location>
        <position position="158"/>
    </location>
    <ligand>
        <name>NADP(+)</name>
        <dbReference type="ChEBI" id="CHEBI:58349"/>
    </ligand>
</feature>
<dbReference type="InterPro" id="IPR024072">
    <property type="entry name" value="DHFR-like_dom_sf"/>
</dbReference>
<evidence type="ECO:0000256" key="13">
    <source>
        <dbReference type="ARBA" id="ARBA00049861"/>
    </source>
</evidence>
<evidence type="ECO:0000256" key="12">
    <source>
        <dbReference type="ARBA" id="ARBA00023268"/>
    </source>
</evidence>
<name>A0Q3H9_CLONN</name>
<feature type="binding site" evidence="17">
    <location>
        <position position="204"/>
    </location>
    <ligand>
        <name>NADP(+)</name>
        <dbReference type="ChEBI" id="CHEBI:58349"/>
    </ligand>
</feature>
<feature type="binding site" evidence="17">
    <location>
        <position position="174"/>
    </location>
    <ligand>
        <name>NADP(+)</name>
        <dbReference type="ChEBI" id="CHEBI:58349"/>
    </ligand>
</feature>
<comment type="pathway">
    <text evidence="2 15">Cofactor biosynthesis; riboflavin biosynthesis; 5-amino-6-(D-ribitylamino)uracil from GTP: step 2/4.</text>
</comment>
<dbReference type="GO" id="GO:0009231">
    <property type="term" value="P:riboflavin biosynthetic process"/>
    <property type="evidence" value="ECO:0007669"/>
    <property type="project" value="UniProtKB-UniPathway"/>
</dbReference>
<dbReference type="InterPro" id="IPR050765">
    <property type="entry name" value="Riboflavin_Biosynth_HTPR"/>
</dbReference>
<dbReference type="EC" id="3.5.4.26" evidence="15"/>
<dbReference type="SUPFAM" id="SSF53927">
    <property type="entry name" value="Cytidine deaminase-like"/>
    <property type="match status" value="1"/>
</dbReference>
<dbReference type="Pfam" id="PF01872">
    <property type="entry name" value="RibD_C"/>
    <property type="match status" value="1"/>
</dbReference>
<evidence type="ECO:0000256" key="3">
    <source>
        <dbReference type="ARBA" id="ARBA00004910"/>
    </source>
</evidence>
<feature type="active site" description="Proton donor" evidence="16">
    <location>
        <position position="56"/>
    </location>
</feature>
<dbReference type="InterPro" id="IPR004794">
    <property type="entry name" value="Eubact_RibD"/>
</dbReference>
<dbReference type="InterPro" id="IPR002734">
    <property type="entry name" value="RibDG_C"/>
</dbReference>
<dbReference type="PROSITE" id="PS00903">
    <property type="entry name" value="CYT_DCMP_DEAMINASES_1"/>
    <property type="match status" value="1"/>
</dbReference>
<comment type="similarity">
    <text evidence="4 15">In the N-terminal section; belongs to the cytidine and deoxycytidylate deaminase family.</text>
</comment>
<dbReference type="Gene3D" id="3.40.430.10">
    <property type="entry name" value="Dihydrofolate Reductase, subunit A"/>
    <property type="match status" value="1"/>
</dbReference>
<evidence type="ECO:0000256" key="11">
    <source>
        <dbReference type="ARBA" id="ARBA00023002"/>
    </source>
</evidence>
<accession>A0Q3H9</accession>
<proteinExistence type="inferred from homology"/>
<dbReference type="KEGG" id="cno:NT01CX_0715"/>
<dbReference type="HOGENOM" id="CLU_036590_1_1_9"/>
<evidence type="ECO:0000256" key="1">
    <source>
        <dbReference type="ARBA" id="ARBA00002151"/>
    </source>
</evidence>
<dbReference type="GO" id="GO:0008835">
    <property type="term" value="F:diaminohydroxyphosphoribosylaminopyrimidine deaminase activity"/>
    <property type="evidence" value="ECO:0007669"/>
    <property type="project" value="UniProtKB-EC"/>
</dbReference>
<feature type="binding site" evidence="17">
    <location>
        <position position="227"/>
    </location>
    <ligand>
        <name>NADP(+)</name>
        <dbReference type="ChEBI" id="CHEBI:58349"/>
    </ligand>
</feature>
<comment type="function">
    <text evidence="1 15">Converts 2,5-diamino-6-(ribosylamino)-4(3h)-pyrimidinone 5'-phosphate into 5-amino-6-(ribosylamino)-2,4(1h,3h)-pyrimidinedione 5'-phosphate.</text>
</comment>
<keyword evidence="6 15" id="KW-0686">Riboflavin biosynthesis</keyword>
<gene>
    <name evidence="20" type="primary">ribD</name>
    <name evidence="20" type="ordered locus">NT01CX_0715</name>
</gene>
<dbReference type="Gene3D" id="3.40.140.10">
    <property type="entry name" value="Cytidine Deaminase, domain 2"/>
    <property type="match status" value="1"/>
</dbReference>